<proteinExistence type="predicted"/>
<evidence type="ECO:0000256" key="1">
    <source>
        <dbReference type="ARBA" id="ARBA00011482"/>
    </source>
</evidence>
<evidence type="ECO:0000256" key="6">
    <source>
        <dbReference type="ARBA" id="ARBA00030086"/>
    </source>
</evidence>
<dbReference type="GO" id="GO:0016874">
    <property type="term" value="F:ligase activity"/>
    <property type="evidence" value="ECO:0007669"/>
    <property type="project" value="UniProtKB-KW"/>
</dbReference>
<keyword evidence="4 8" id="KW-0863">Zinc-finger</keyword>
<dbReference type="PROSITE" id="PS50089">
    <property type="entry name" value="ZF_RING_2"/>
    <property type="match status" value="1"/>
</dbReference>
<gene>
    <name evidence="11" type="ORF">PECUL_23A047167</name>
</gene>
<dbReference type="EMBL" id="OW240920">
    <property type="protein sequence ID" value="CAH2316979.1"/>
    <property type="molecule type" value="Genomic_DNA"/>
</dbReference>
<keyword evidence="12" id="KW-1185">Reference proteome</keyword>
<evidence type="ECO:0000313" key="11">
    <source>
        <dbReference type="EMBL" id="CAH2316979.1"/>
    </source>
</evidence>
<keyword evidence="9" id="KW-0472">Membrane</keyword>
<dbReference type="PANTHER" id="PTHR46675">
    <property type="entry name" value="E3 UBIQUITIN-PROTEIN LIGASE RNF182"/>
    <property type="match status" value="1"/>
</dbReference>
<accession>A0AAD1T5D0</accession>
<comment type="subunit">
    <text evidence="1">Interacts with ATP6V0C.</text>
</comment>
<dbReference type="InterPro" id="IPR017907">
    <property type="entry name" value="Znf_RING_CS"/>
</dbReference>
<dbReference type="GO" id="GO:0008270">
    <property type="term" value="F:zinc ion binding"/>
    <property type="evidence" value="ECO:0007669"/>
    <property type="project" value="UniProtKB-KW"/>
</dbReference>
<dbReference type="InterPro" id="IPR013083">
    <property type="entry name" value="Znf_RING/FYVE/PHD"/>
</dbReference>
<evidence type="ECO:0000256" key="8">
    <source>
        <dbReference type="PROSITE-ProRule" id="PRU00175"/>
    </source>
</evidence>
<protein>
    <recommendedName>
        <fullName evidence="2">E3 ubiquitin-protein ligase RNF182</fullName>
    </recommendedName>
    <alternativeName>
        <fullName evidence="7">RING finger protein 182</fullName>
    </alternativeName>
    <alternativeName>
        <fullName evidence="6">RING-type E3 ubiquitin transferase RNF182</fullName>
    </alternativeName>
</protein>
<evidence type="ECO:0000256" key="3">
    <source>
        <dbReference type="ARBA" id="ARBA00022723"/>
    </source>
</evidence>
<dbReference type="InterPro" id="IPR001841">
    <property type="entry name" value="Znf_RING"/>
</dbReference>
<keyword evidence="9" id="KW-1133">Transmembrane helix</keyword>
<sequence length="333" mass="36943">MDHPLDPHRDSGFQEDRCGLTQGPAFSGASCPVCVDEPIDKESDDLSLAGQLAFDPLRVPVGDGKIQLPSGLITERNKDPSYDPYVVDITGGETVMYGQKDAALAASGVHPDLSLLSKATDQKGGSSPISSPEPLKAVVLAGNVGNAEDGSLIPLLARSESRQECPICTEFYDAHEHQRAELHCNHLICDSCVSSIMTLTGHGNVGRISCPICRQQTPMLKFEVRRMQEQMMENIARCNESVRVELDVPTRTPGLCSALEYRFQTRFRNNPRFIFPPCFRYSQGFIEFTFRLKQRSPCAYRTLLFVLLIAEFASFFIIFLPIIILALLIIFLK</sequence>
<evidence type="ECO:0000256" key="2">
    <source>
        <dbReference type="ARBA" id="ARBA00014050"/>
    </source>
</evidence>
<dbReference type="AlphaFoldDB" id="A0AAD1T5D0"/>
<evidence type="ECO:0000313" key="12">
    <source>
        <dbReference type="Proteomes" id="UP001295444"/>
    </source>
</evidence>
<evidence type="ECO:0000259" key="10">
    <source>
        <dbReference type="PROSITE" id="PS50089"/>
    </source>
</evidence>
<dbReference type="Gene3D" id="3.30.40.10">
    <property type="entry name" value="Zinc/RING finger domain, C3HC4 (zinc finger)"/>
    <property type="match status" value="1"/>
</dbReference>
<dbReference type="Proteomes" id="UP001295444">
    <property type="component" value="Chromosome 09"/>
</dbReference>
<feature type="domain" description="RING-type" evidence="10">
    <location>
        <begin position="165"/>
        <end position="214"/>
    </location>
</feature>
<name>A0AAD1T5D0_PELCU</name>
<keyword evidence="9" id="KW-0812">Transmembrane</keyword>
<evidence type="ECO:0000256" key="5">
    <source>
        <dbReference type="ARBA" id="ARBA00022833"/>
    </source>
</evidence>
<dbReference type="InterPro" id="IPR042285">
    <property type="entry name" value="RNF182"/>
</dbReference>
<keyword evidence="11" id="KW-0436">Ligase</keyword>
<evidence type="ECO:0000256" key="9">
    <source>
        <dbReference type="SAM" id="Phobius"/>
    </source>
</evidence>
<keyword evidence="5" id="KW-0862">Zinc</keyword>
<reference evidence="11" key="1">
    <citation type="submission" date="2022-03" db="EMBL/GenBank/DDBJ databases">
        <authorList>
            <person name="Alioto T."/>
            <person name="Alioto T."/>
            <person name="Gomez Garrido J."/>
        </authorList>
    </citation>
    <scope>NUCLEOTIDE SEQUENCE</scope>
</reference>
<feature type="transmembrane region" description="Helical" evidence="9">
    <location>
        <begin position="303"/>
        <end position="332"/>
    </location>
</feature>
<evidence type="ECO:0000256" key="4">
    <source>
        <dbReference type="ARBA" id="ARBA00022771"/>
    </source>
</evidence>
<dbReference type="PROSITE" id="PS00518">
    <property type="entry name" value="ZF_RING_1"/>
    <property type="match status" value="1"/>
</dbReference>
<dbReference type="SUPFAM" id="SSF57850">
    <property type="entry name" value="RING/U-box"/>
    <property type="match status" value="1"/>
</dbReference>
<keyword evidence="3" id="KW-0479">Metal-binding</keyword>
<dbReference type="PANTHER" id="PTHR46675:SF4">
    <property type="entry name" value="E3 UBIQUITIN-PROTEIN LIGASE RNF182"/>
    <property type="match status" value="1"/>
</dbReference>
<evidence type="ECO:0000256" key="7">
    <source>
        <dbReference type="ARBA" id="ARBA00031239"/>
    </source>
</evidence>
<dbReference type="SMART" id="SM00184">
    <property type="entry name" value="RING"/>
    <property type="match status" value="1"/>
</dbReference>
<organism evidence="11 12">
    <name type="scientific">Pelobates cultripes</name>
    <name type="common">Western spadefoot toad</name>
    <dbReference type="NCBI Taxonomy" id="61616"/>
    <lineage>
        <taxon>Eukaryota</taxon>
        <taxon>Metazoa</taxon>
        <taxon>Chordata</taxon>
        <taxon>Craniata</taxon>
        <taxon>Vertebrata</taxon>
        <taxon>Euteleostomi</taxon>
        <taxon>Amphibia</taxon>
        <taxon>Batrachia</taxon>
        <taxon>Anura</taxon>
        <taxon>Pelobatoidea</taxon>
        <taxon>Pelobatidae</taxon>
        <taxon>Pelobates</taxon>
    </lineage>
</organism>